<reference evidence="1" key="1">
    <citation type="journal article" date="2020" name="mSystems">
        <title>Genome- and Community-Level Interaction Insights into Carbon Utilization and Element Cycling Functions of Hydrothermarchaeota in Hydrothermal Sediment.</title>
        <authorList>
            <person name="Zhou Z."/>
            <person name="Liu Y."/>
            <person name="Xu W."/>
            <person name="Pan J."/>
            <person name="Luo Z.H."/>
            <person name="Li M."/>
        </authorList>
    </citation>
    <scope>NUCLEOTIDE SEQUENCE [LARGE SCALE GENOMIC DNA]</scope>
    <source>
        <strain evidence="1">SpSt-418</strain>
    </source>
</reference>
<dbReference type="AlphaFoldDB" id="A0A7C3KDM1"/>
<accession>A0A7C3KDM1</accession>
<proteinExistence type="predicted"/>
<sequence length="252" mass="27585">MPHLSKRCQRYGLIASLVLTLSIDIAPVALAKYKPPPEPSAPIATGTNTTRGGCDSNASVGLAPLVPFSHVGQTSSSRPTFVWFVPDRTPHPLQFRLFTRTGQPLYKTEMQSQLGIMQFSLPQNQPELAAGQVYRWQVELFCSPSNSLSSVVATADIEVVKPIARLQTQLAATQTPQQRIDLYAESGLWYDALAEALKAPNSPNSSPMLELLDSLASVEAQSLKDWSDRLKQIEAIERQRQAPASPPLQPKP</sequence>
<dbReference type="InterPro" id="IPR010328">
    <property type="entry name" value="DUF928"/>
</dbReference>
<gene>
    <name evidence="1" type="ORF">ENR64_08675</name>
</gene>
<organism evidence="1">
    <name type="scientific">Oscillatoriales cyanobacterium SpSt-418</name>
    <dbReference type="NCBI Taxonomy" id="2282169"/>
    <lineage>
        <taxon>Bacteria</taxon>
        <taxon>Bacillati</taxon>
        <taxon>Cyanobacteriota</taxon>
        <taxon>Cyanophyceae</taxon>
        <taxon>Oscillatoriophycideae</taxon>
        <taxon>Oscillatoriales</taxon>
    </lineage>
</organism>
<evidence type="ECO:0000313" key="1">
    <source>
        <dbReference type="EMBL" id="HFM97830.1"/>
    </source>
</evidence>
<protein>
    <submittedName>
        <fullName evidence="1">DUF928 domain-containing protein</fullName>
    </submittedName>
</protein>
<dbReference type="EMBL" id="DSRU01000113">
    <property type="protein sequence ID" value="HFM97830.1"/>
    <property type="molecule type" value="Genomic_DNA"/>
</dbReference>
<name>A0A7C3KDM1_9CYAN</name>
<dbReference type="Pfam" id="PF06051">
    <property type="entry name" value="DUF928"/>
    <property type="match status" value="1"/>
</dbReference>
<comment type="caution">
    <text evidence="1">The sequence shown here is derived from an EMBL/GenBank/DDBJ whole genome shotgun (WGS) entry which is preliminary data.</text>
</comment>